<reference evidence="4" key="1">
    <citation type="submission" date="2018-05" db="EMBL/GenBank/DDBJ databases">
        <title>Azospirillum thermophila sp. nov., a novel isolated from hot spring.</title>
        <authorList>
            <person name="Zhao Z."/>
        </authorList>
    </citation>
    <scope>NUCLEOTIDE SEQUENCE [LARGE SCALE GENOMIC DNA]</scope>
    <source>
        <strain evidence="4">CFH 70021</strain>
    </source>
</reference>
<feature type="domain" description="Glycosyltransferase subfamily 4-like N-terminal" evidence="2">
    <location>
        <begin position="36"/>
        <end position="203"/>
    </location>
</feature>
<accession>A0A2S2CVH0</accession>
<dbReference type="InterPro" id="IPR001296">
    <property type="entry name" value="Glyco_trans_1"/>
</dbReference>
<dbReference type="Pfam" id="PF13439">
    <property type="entry name" value="Glyco_transf_4"/>
    <property type="match status" value="1"/>
</dbReference>
<gene>
    <name evidence="3" type="ORF">DEW08_20645</name>
</gene>
<evidence type="ECO:0000259" key="1">
    <source>
        <dbReference type="Pfam" id="PF00534"/>
    </source>
</evidence>
<dbReference type="PANTHER" id="PTHR12526">
    <property type="entry name" value="GLYCOSYLTRANSFERASE"/>
    <property type="match status" value="1"/>
</dbReference>
<evidence type="ECO:0000259" key="2">
    <source>
        <dbReference type="Pfam" id="PF13439"/>
    </source>
</evidence>
<dbReference type="Gene3D" id="3.40.50.2000">
    <property type="entry name" value="Glycogen Phosphorylase B"/>
    <property type="match status" value="2"/>
</dbReference>
<sequence length="413" mass="45120">MDMTMALPHNRGSGDAVPDRRPTILHMLPDLALGGGQALLLRNLVRMQDGPLRHVVASMGGGPMEPEYHAAGLPVFRLPLERWSALPTVVRRLTEIVRDQRVSLIHTNNTPRDRIPGQLAGLLRGLPVVNSFHALAPTPLPVPDRPQALPRFLRQRATRLVNRALIGLNLTGLVAVSETVRTSQSAWLSLPPDRIRVIHNGLPLGEPLDDHRDRMRTELGVAGRHPVILTVGRLVEGKGQRLLVPMMAELVRRRPDACLLLAGEGEDRPLLEAMIAQAGLERHVRLLGQRFDVPMLLAACDLFVSSSHYEGFGLAVLEAMAARRPVVALFTPALLEFMVDGRSGLLVRHPDPLALAHAVDRVAADPGFAAGLGAEGHRLAQSFSVDATVKNMLDLYTEILSRHPIITKCNATF</sequence>
<dbReference type="Pfam" id="PF00534">
    <property type="entry name" value="Glycos_transf_1"/>
    <property type="match status" value="1"/>
</dbReference>
<organism evidence="3 4">
    <name type="scientific">Azospirillum thermophilum</name>
    <dbReference type="NCBI Taxonomy" id="2202148"/>
    <lineage>
        <taxon>Bacteria</taxon>
        <taxon>Pseudomonadati</taxon>
        <taxon>Pseudomonadota</taxon>
        <taxon>Alphaproteobacteria</taxon>
        <taxon>Rhodospirillales</taxon>
        <taxon>Azospirillaceae</taxon>
        <taxon>Azospirillum</taxon>
    </lineage>
</organism>
<dbReference type="AlphaFoldDB" id="A0A2S2CVH0"/>
<dbReference type="PANTHER" id="PTHR12526:SF635">
    <property type="entry name" value="GLYCOSYL TRANSFERASE GROUP 1"/>
    <property type="match status" value="1"/>
</dbReference>
<dbReference type="InterPro" id="IPR028098">
    <property type="entry name" value="Glyco_trans_4-like_N"/>
</dbReference>
<protein>
    <recommendedName>
        <fullName evidence="5">Glycosyltransferase family 1 protein</fullName>
    </recommendedName>
</protein>
<keyword evidence="4" id="KW-1185">Reference proteome</keyword>
<feature type="domain" description="Glycosyl transferase family 1" evidence="1">
    <location>
        <begin position="212"/>
        <end position="372"/>
    </location>
</feature>
<dbReference type="KEGG" id="azz:DEW08_20645"/>
<name>A0A2S2CVH0_9PROT</name>
<evidence type="ECO:0000313" key="4">
    <source>
        <dbReference type="Proteomes" id="UP000245629"/>
    </source>
</evidence>
<proteinExistence type="predicted"/>
<dbReference type="EMBL" id="CP029354">
    <property type="protein sequence ID" value="AWK88476.1"/>
    <property type="molecule type" value="Genomic_DNA"/>
</dbReference>
<evidence type="ECO:0008006" key="5">
    <source>
        <dbReference type="Google" id="ProtNLM"/>
    </source>
</evidence>
<dbReference type="SUPFAM" id="SSF53756">
    <property type="entry name" value="UDP-Glycosyltransferase/glycogen phosphorylase"/>
    <property type="match status" value="1"/>
</dbReference>
<dbReference type="OrthoDB" id="9790710at2"/>
<dbReference type="GO" id="GO:0016757">
    <property type="term" value="F:glycosyltransferase activity"/>
    <property type="evidence" value="ECO:0007669"/>
    <property type="project" value="InterPro"/>
</dbReference>
<dbReference type="RefSeq" id="WP_109330794.1">
    <property type="nucleotide sequence ID" value="NZ_CP029354.1"/>
</dbReference>
<evidence type="ECO:0000313" key="3">
    <source>
        <dbReference type="EMBL" id="AWK88476.1"/>
    </source>
</evidence>
<dbReference type="Proteomes" id="UP000245629">
    <property type="component" value="Chromosome 3"/>
</dbReference>